<keyword evidence="2" id="KW-0719">Serine esterase</keyword>
<dbReference type="SUPFAM" id="SSF53474">
    <property type="entry name" value="alpha/beta-Hydrolases"/>
    <property type="match status" value="2"/>
</dbReference>
<evidence type="ECO:0000256" key="6">
    <source>
        <dbReference type="ARBA" id="ARBA00022837"/>
    </source>
</evidence>
<name>A0ABT0BVN8_9SPHN</name>
<dbReference type="Pfam" id="PF07519">
    <property type="entry name" value="Tannase"/>
    <property type="match status" value="1"/>
</dbReference>
<organism evidence="9 10">
    <name type="scientific">Novosphingobium beihaiensis</name>
    <dbReference type="NCBI Taxonomy" id="2930389"/>
    <lineage>
        <taxon>Bacteria</taxon>
        <taxon>Pseudomonadati</taxon>
        <taxon>Pseudomonadota</taxon>
        <taxon>Alphaproteobacteria</taxon>
        <taxon>Sphingomonadales</taxon>
        <taxon>Sphingomonadaceae</taxon>
        <taxon>Novosphingobium</taxon>
    </lineage>
</organism>
<dbReference type="RefSeq" id="WP_243924312.1">
    <property type="nucleotide sequence ID" value="NZ_JALHLG010000064.1"/>
</dbReference>
<dbReference type="GO" id="GO:0016787">
    <property type="term" value="F:hydrolase activity"/>
    <property type="evidence" value="ECO:0007669"/>
    <property type="project" value="UniProtKB-KW"/>
</dbReference>
<dbReference type="Proteomes" id="UP001202281">
    <property type="component" value="Unassembled WGS sequence"/>
</dbReference>
<comment type="caution">
    <text evidence="9">The sequence shown here is derived from an EMBL/GenBank/DDBJ whole genome shotgun (WGS) entry which is preliminary data.</text>
</comment>
<keyword evidence="3" id="KW-0479">Metal-binding</keyword>
<reference evidence="9 10" key="1">
    <citation type="submission" date="2022-04" db="EMBL/GenBank/DDBJ databases">
        <title>Identification of a novel bacterium isolated from mangrove sediments.</title>
        <authorList>
            <person name="Pan X."/>
        </authorList>
    </citation>
    <scope>NUCLEOTIDE SEQUENCE [LARGE SCALE GENOMIC DNA]</scope>
    <source>
        <strain evidence="9 10">B2638</strain>
    </source>
</reference>
<evidence type="ECO:0000256" key="1">
    <source>
        <dbReference type="ARBA" id="ARBA00006249"/>
    </source>
</evidence>
<evidence type="ECO:0000313" key="10">
    <source>
        <dbReference type="Proteomes" id="UP001202281"/>
    </source>
</evidence>
<dbReference type="Gene3D" id="3.40.50.1820">
    <property type="entry name" value="alpha/beta hydrolase"/>
    <property type="match status" value="1"/>
</dbReference>
<keyword evidence="6" id="KW-0106">Calcium</keyword>
<sequence>MQRRNLLFASCAPLLLTFAAGACAGHGETAVTANKAVAEHGLPARCQSLAANLAASVPADSPVSGLVVTKSRWVEAGTRVPTREGQSAPLPAHCLVEGHFAEHQGLIGGSYAIGFRMRLPEAWNRRFFFQGGGGSDGVVGDATGPNGSGNELALSRGYAVIAQDSGHDNATNTLPSHQNELVFGFDPEARRNYGHASLPQTNALGHFLLHAFYGQDSATNIFWGCSKGGQEGMAFAQRYPDAFDGIVAMAPGMSLPRAALAEAWNTQSLAAILKARGQKPTIAALKTAFTQDQLALVADSTLAACDALDGVADGVIAAVGQCTTKRVLPELKKRECRPGTSKTCLEPVQIEALVRMMRGPHDSSGKPLYAAFPWDRGMTAPGWSMWETGLENGPPSLNVVLGGGSLAAVFTTPPTALGADPENRLAWQLAFDFDSDARKIYAVKPPFTTSAWQDVGMRSTDLSAFRAHGGKLIVPQGASDPVFSVLDTIGWWRKLNKESGGTAASFARVFPVPGMNHCGGGPATSHFDSLSVLERWVVEDKAPDAIPAHAGDDTPFPGRSMPLCAYPAIATGSKKDGVIRYRCTIPAPH</sequence>
<dbReference type="InterPro" id="IPR011118">
    <property type="entry name" value="Tannase/feruloyl_esterase"/>
</dbReference>
<evidence type="ECO:0000313" key="9">
    <source>
        <dbReference type="EMBL" id="MCJ2189107.1"/>
    </source>
</evidence>
<evidence type="ECO:0000256" key="8">
    <source>
        <dbReference type="SAM" id="SignalP"/>
    </source>
</evidence>
<keyword evidence="10" id="KW-1185">Reference proteome</keyword>
<keyword evidence="4 8" id="KW-0732">Signal</keyword>
<keyword evidence="7" id="KW-1015">Disulfide bond</keyword>
<accession>A0ABT0BVN8</accession>
<evidence type="ECO:0000256" key="5">
    <source>
        <dbReference type="ARBA" id="ARBA00022801"/>
    </source>
</evidence>
<dbReference type="PANTHER" id="PTHR33938">
    <property type="entry name" value="FERULOYL ESTERASE B-RELATED"/>
    <property type="match status" value="1"/>
</dbReference>
<dbReference type="PROSITE" id="PS51257">
    <property type="entry name" value="PROKAR_LIPOPROTEIN"/>
    <property type="match status" value="1"/>
</dbReference>
<keyword evidence="5 9" id="KW-0378">Hydrolase</keyword>
<dbReference type="EMBL" id="JALHLG010000064">
    <property type="protein sequence ID" value="MCJ2189107.1"/>
    <property type="molecule type" value="Genomic_DNA"/>
</dbReference>
<gene>
    <name evidence="9" type="ORF">MTR66_20135</name>
</gene>
<feature type="chain" id="PRO_5046899799" evidence="8">
    <location>
        <begin position="25"/>
        <end position="589"/>
    </location>
</feature>
<evidence type="ECO:0000256" key="2">
    <source>
        <dbReference type="ARBA" id="ARBA00022487"/>
    </source>
</evidence>
<evidence type="ECO:0000256" key="7">
    <source>
        <dbReference type="ARBA" id="ARBA00023157"/>
    </source>
</evidence>
<dbReference type="PANTHER" id="PTHR33938:SF15">
    <property type="entry name" value="FERULOYL ESTERASE B-RELATED"/>
    <property type="match status" value="1"/>
</dbReference>
<proteinExistence type="inferred from homology"/>
<comment type="similarity">
    <text evidence="1">Belongs to the tannase family.</text>
</comment>
<evidence type="ECO:0000256" key="3">
    <source>
        <dbReference type="ARBA" id="ARBA00022723"/>
    </source>
</evidence>
<dbReference type="InterPro" id="IPR029058">
    <property type="entry name" value="AB_hydrolase_fold"/>
</dbReference>
<feature type="signal peptide" evidence="8">
    <location>
        <begin position="1"/>
        <end position="24"/>
    </location>
</feature>
<protein>
    <submittedName>
        <fullName evidence="9">Tannase/feruloyl esterase family alpha/beta hydrolase</fullName>
    </submittedName>
</protein>
<evidence type="ECO:0000256" key="4">
    <source>
        <dbReference type="ARBA" id="ARBA00022729"/>
    </source>
</evidence>